<dbReference type="Gene3D" id="3.30.559.30">
    <property type="entry name" value="Nonribosomal peptide synthetase, condensation domain"/>
    <property type="match status" value="1"/>
</dbReference>
<sequence>DPGWPRVRAIVTRADDAVRLHLAVDLLVLDHASLQLVLDQLRALVADPSTELPDASEGPGFRDCVLARRALTASAAYERDRSYWWRRLDDLPPAPELPLADHDPMAAPARFRRLSAVLDPAAARRLD</sequence>
<dbReference type="Gene3D" id="3.30.559.10">
    <property type="entry name" value="Chloramphenicol acetyltransferase-like domain"/>
    <property type="match status" value="1"/>
</dbReference>
<feature type="non-terminal residue" evidence="1">
    <location>
        <position position="127"/>
    </location>
</feature>
<organism evidence="1 2">
    <name type="scientific">Clavibacter californiensis</name>
    <dbReference type="NCBI Taxonomy" id="1401995"/>
    <lineage>
        <taxon>Bacteria</taxon>
        <taxon>Bacillati</taxon>
        <taxon>Actinomycetota</taxon>
        <taxon>Actinomycetes</taxon>
        <taxon>Micrococcales</taxon>
        <taxon>Microbacteriaceae</taxon>
        <taxon>Clavibacter</taxon>
    </lineage>
</organism>
<dbReference type="SUPFAM" id="SSF52777">
    <property type="entry name" value="CoA-dependent acyltransferases"/>
    <property type="match status" value="1"/>
</dbReference>
<dbReference type="Proteomes" id="UP000265355">
    <property type="component" value="Unassembled WGS sequence"/>
</dbReference>
<keyword evidence="2" id="KW-1185">Reference proteome</keyword>
<evidence type="ECO:0000313" key="2">
    <source>
        <dbReference type="Proteomes" id="UP000265355"/>
    </source>
</evidence>
<protein>
    <recommendedName>
        <fullName evidence="3">Condensation domain-containing protein</fullName>
    </recommendedName>
</protein>
<proteinExistence type="predicted"/>
<reference evidence="1 2" key="1">
    <citation type="submission" date="2018-08" db="EMBL/GenBank/DDBJ databases">
        <title>Genome Sequence of Clavibacter michiganensis Subspecies type strains, and the Atypical Peach-Colored Strains Isolated from Tomato.</title>
        <authorList>
            <person name="Osdaghi E."/>
            <person name="Portier P."/>
            <person name="Briand M."/>
            <person name="Jacques M.-A."/>
        </authorList>
    </citation>
    <scope>NUCLEOTIDE SEQUENCE [LARGE SCALE GENOMIC DNA]</scope>
    <source>
        <strain evidence="1 2">CFBP 8216</strain>
    </source>
</reference>
<comment type="caution">
    <text evidence="1">The sequence shown here is derived from an EMBL/GenBank/DDBJ whole genome shotgun (WGS) entry which is preliminary data.</text>
</comment>
<evidence type="ECO:0000313" key="1">
    <source>
        <dbReference type="EMBL" id="RII85723.1"/>
    </source>
</evidence>
<name>A0ABX9N0S8_9MICO</name>
<accession>A0ABX9N0S8</accession>
<evidence type="ECO:0008006" key="3">
    <source>
        <dbReference type="Google" id="ProtNLM"/>
    </source>
</evidence>
<dbReference type="EMBL" id="QWEE01000742">
    <property type="protein sequence ID" value="RII85723.1"/>
    <property type="molecule type" value="Genomic_DNA"/>
</dbReference>
<dbReference type="InterPro" id="IPR023213">
    <property type="entry name" value="CAT-like_dom_sf"/>
</dbReference>
<feature type="non-terminal residue" evidence="1">
    <location>
        <position position="1"/>
    </location>
</feature>
<gene>
    <name evidence="1" type="ORF">DZF98_17260</name>
</gene>